<accession>A0A125W3R9</accession>
<dbReference type="AlphaFoldDB" id="A0A125W3R9"/>
<comment type="caution">
    <text evidence="2">The sequence shown here is derived from an EMBL/GenBank/DDBJ whole genome shotgun (WGS) entry which is preliminary data.</text>
</comment>
<evidence type="ECO:0000256" key="1">
    <source>
        <dbReference type="SAM" id="Coils"/>
    </source>
</evidence>
<dbReference type="Proteomes" id="UP000004846">
    <property type="component" value="Unassembled WGS sequence"/>
</dbReference>
<dbReference type="RefSeq" id="WP_002372066.1">
    <property type="nucleotide sequence ID" value="NZ_GL454475.1"/>
</dbReference>
<keyword evidence="1" id="KW-0175">Coiled coil</keyword>
<dbReference type="HOGENOM" id="CLU_074772_0_0_9"/>
<dbReference type="EMBL" id="AEBR01000080">
    <property type="protein sequence ID" value="EFM82060.1"/>
    <property type="molecule type" value="Genomic_DNA"/>
</dbReference>
<reference evidence="2 3" key="1">
    <citation type="submission" date="2010-07" db="EMBL/GenBank/DDBJ databases">
        <authorList>
            <person name="Sid Ahmed O."/>
        </authorList>
    </citation>
    <scope>NUCLEOTIDE SEQUENCE [LARGE SCALE GENOMIC DNA]</scope>
    <source>
        <strain evidence="2 3">TX4248</strain>
    </source>
</reference>
<organism evidence="2 3">
    <name type="scientific">Enterococcus faecalis TX4248</name>
    <dbReference type="NCBI Taxonomy" id="749495"/>
    <lineage>
        <taxon>Bacteria</taxon>
        <taxon>Bacillati</taxon>
        <taxon>Bacillota</taxon>
        <taxon>Bacilli</taxon>
        <taxon>Lactobacillales</taxon>
        <taxon>Enterococcaceae</taxon>
        <taxon>Enterococcus</taxon>
    </lineage>
</organism>
<protein>
    <recommendedName>
        <fullName evidence="4">Tetratricopeptide repeat protein</fullName>
    </recommendedName>
</protein>
<sequence length="321" mass="37429">MSTIHEFPKNYERFIAKGEEALVEHNQIAALENFQQAYQLQQTPPVNQKIVQLLLEMDEADEALALAEAFQDSYFENLETAAIYMQIYSQSRRFIEGYILLKQLLQTNKITLAQQKTLEQQLMQVEEAYRQLETQQIQAIKRNLLVSDQLPVYQQLANIKTSLYLPKPVFVEVAKDLVMNQALSYFAREWFIEELALLQFSEPLTFLWYDNQPQTVLLEGKTGPLNTPIYSEICTELRNRLENDDPIMLQHLEEEIRLHLAYLYPLAETVISDPTIWVLGYLATYYPEYIEKELTEAKGHQIAAVQKVQQPIRTAFTQIML</sequence>
<evidence type="ECO:0008006" key="4">
    <source>
        <dbReference type="Google" id="ProtNLM"/>
    </source>
</evidence>
<name>A0A125W3R9_ENTFL</name>
<evidence type="ECO:0000313" key="3">
    <source>
        <dbReference type="Proteomes" id="UP000004846"/>
    </source>
</evidence>
<evidence type="ECO:0000313" key="2">
    <source>
        <dbReference type="EMBL" id="EFM82060.1"/>
    </source>
</evidence>
<feature type="coiled-coil region" evidence="1">
    <location>
        <begin position="115"/>
        <end position="142"/>
    </location>
</feature>
<proteinExistence type="predicted"/>
<gene>
    <name evidence="2" type="ORF">HMPREF9498_02338</name>
</gene>